<dbReference type="NCBIfam" id="TIGR04108">
    <property type="entry name" value="HutX"/>
    <property type="match status" value="1"/>
</dbReference>
<proteinExistence type="predicted"/>
<evidence type="ECO:0000313" key="3">
    <source>
        <dbReference type="Proteomes" id="UP000010792"/>
    </source>
</evidence>
<dbReference type="KEGG" id="rht:NT26_2581"/>
<evidence type="ECO:0008006" key="4">
    <source>
        <dbReference type="Google" id="ProtNLM"/>
    </source>
</evidence>
<dbReference type="STRING" id="1125847.NT26_2581"/>
<dbReference type="EMBL" id="FO082820">
    <property type="protein sequence ID" value="CCF20305.1"/>
    <property type="molecule type" value="Genomic_DNA"/>
</dbReference>
<organism evidence="2 3">
    <name type="scientific">Pseudorhizobium banfieldiae</name>
    <dbReference type="NCBI Taxonomy" id="1125847"/>
    <lineage>
        <taxon>Bacteria</taxon>
        <taxon>Pseudomonadati</taxon>
        <taxon>Pseudomonadota</taxon>
        <taxon>Alphaproteobacteria</taxon>
        <taxon>Hyphomicrobiales</taxon>
        <taxon>Rhizobiaceae</taxon>
        <taxon>Rhizobium/Agrobacterium group</taxon>
        <taxon>Pseudorhizobium</taxon>
    </lineage>
</organism>
<dbReference type="InterPro" id="IPR010413">
    <property type="entry name" value="HutX-like"/>
</dbReference>
<gene>
    <name evidence="2" type="primary">huvX</name>
    <name evidence="2" type="ORF">NT26_2581</name>
</gene>
<name>L0NGW1_9HYPH</name>
<dbReference type="PIRSF" id="PIRSF030840">
    <property type="entry name" value="DUF1008"/>
    <property type="match status" value="1"/>
</dbReference>
<feature type="region of interest" description="Disordered" evidence="1">
    <location>
        <begin position="1"/>
        <end position="24"/>
    </location>
</feature>
<dbReference type="Proteomes" id="UP000010792">
    <property type="component" value="Chromosome"/>
</dbReference>
<dbReference type="CDD" id="cd16829">
    <property type="entry name" value="ChuX_HutX-like"/>
    <property type="match status" value="1"/>
</dbReference>
<dbReference type="SUPFAM" id="SSF144064">
    <property type="entry name" value="Heme iron utilization protein-like"/>
    <property type="match status" value="1"/>
</dbReference>
<dbReference type="Gene3D" id="3.40.1570.10">
    <property type="entry name" value="HemS/ChuS/ChuX like domains"/>
    <property type="match status" value="1"/>
</dbReference>
<evidence type="ECO:0000313" key="2">
    <source>
        <dbReference type="EMBL" id="CCF20305.1"/>
    </source>
</evidence>
<sequence length="186" mass="20304">MAPAKPMPREGGMSALAQSSDDRRERALAALAEKPDGVVEALAAKAEVTPSEILGLLPEGAAVTVAKDAFADIWTDMTGWGKILLIVHTEDIVLEAEGSLPQGSEGHGWFNIHGDSPIGGHIRKDNCAAITFVDRQFHGRRSCSVWFMNEKGSAMFKIFVRRNEQRELISEQLAQFEALRDRYAGA</sequence>
<accession>L0NGW1</accession>
<dbReference type="AlphaFoldDB" id="L0NGW1"/>
<dbReference type="InterPro" id="IPR053733">
    <property type="entry name" value="Heme_Transport_Util_sf"/>
</dbReference>
<evidence type="ECO:0000256" key="1">
    <source>
        <dbReference type="SAM" id="MobiDB-lite"/>
    </source>
</evidence>
<reference evidence="2 3" key="1">
    <citation type="journal article" date="2013" name="Genome Biol. Evol.">
        <title>Life in an arsenic-containing gold mine: genome and physiology of the autotrophic arsenite-oxidizing bacterium rhizobium sp. NT-26.</title>
        <authorList>
            <person name="Andres J."/>
            <person name="Arsene-Ploetze F."/>
            <person name="Barbe V."/>
            <person name="Brochier-Armanet C."/>
            <person name="Cleiss-Arnold J."/>
            <person name="Coppee J.Y."/>
            <person name="Dillies M.A."/>
            <person name="Geist"/>
            <person name="L"/>
            <person name="Joublin A."/>
            <person name="Koechler S."/>
            <person name="Lassalle F."/>
            <person name="Marchal M."/>
            <person name="Medigue C."/>
            <person name="Muller D."/>
            <person name="Nesme X."/>
            <person name="Plewniak F."/>
            <person name="Proux C."/>
            <person name="Ramirez-Bahena M.H."/>
            <person name="Schenowitz C."/>
            <person name="Sismeiro O."/>
            <person name="Vallenet D."/>
            <person name="Santini J.M."/>
            <person name="Bertin P.N."/>
        </authorList>
    </citation>
    <scope>NUCLEOTIDE SEQUENCE [LARGE SCALE GENOMIC DNA]</scope>
    <source>
        <strain evidence="2 3">NT-26</strain>
    </source>
</reference>
<keyword evidence="3" id="KW-1185">Reference proteome</keyword>
<dbReference type="Pfam" id="PF06228">
    <property type="entry name" value="ChuX_HutX"/>
    <property type="match status" value="1"/>
</dbReference>
<protein>
    <recommendedName>
        <fullName evidence="4">Heme utilization protein HuvX</fullName>
    </recommendedName>
</protein>